<dbReference type="EMBL" id="JAVJIU010000003">
    <property type="protein sequence ID" value="MDR5590857.1"/>
    <property type="molecule type" value="Genomic_DNA"/>
</dbReference>
<proteinExistence type="predicted"/>
<evidence type="ECO:0000313" key="1">
    <source>
        <dbReference type="EMBL" id="MDR5590857.1"/>
    </source>
</evidence>
<dbReference type="RefSeq" id="WP_309561728.1">
    <property type="nucleotide sequence ID" value="NZ_JAVJIU010000003.1"/>
</dbReference>
<keyword evidence="2" id="KW-1185">Reference proteome</keyword>
<accession>A0ABU1ER50</accession>
<reference evidence="2" key="1">
    <citation type="submission" date="2023-07" db="EMBL/GenBank/DDBJ databases">
        <title>Christiangramia sp. SM2212., a novel bacterium of the family Flavobacteriaceae isolated from the sea sediment.</title>
        <authorList>
            <person name="Wang J."/>
            <person name="Zhang X."/>
        </authorList>
    </citation>
    <scope>NUCLEOTIDE SEQUENCE [LARGE SCALE GENOMIC DNA]</scope>
    <source>
        <strain evidence="2">SM2212</strain>
    </source>
</reference>
<protein>
    <submittedName>
        <fullName evidence="1">Uncharacterized protein</fullName>
    </submittedName>
</protein>
<gene>
    <name evidence="1" type="ORF">RE431_09400</name>
</gene>
<evidence type="ECO:0000313" key="2">
    <source>
        <dbReference type="Proteomes" id="UP001257234"/>
    </source>
</evidence>
<dbReference type="Proteomes" id="UP001257234">
    <property type="component" value="Unassembled WGS sequence"/>
</dbReference>
<organism evidence="1 2">
    <name type="scientific">Christiangramia sediminicola</name>
    <dbReference type="NCBI Taxonomy" id="3073267"/>
    <lineage>
        <taxon>Bacteria</taxon>
        <taxon>Pseudomonadati</taxon>
        <taxon>Bacteroidota</taxon>
        <taxon>Flavobacteriia</taxon>
        <taxon>Flavobacteriales</taxon>
        <taxon>Flavobacteriaceae</taxon>
        <taxon>Christiangramia</taxon>
    </lineage>
</organism>
<comment type="caution">
    <text evidence="1">The sequence shown here is derived from an EMBL/GenBank/DDBJ whole genome shotgun (WGS) entry which is preliminary data.</text>
</comment>
<name>A0ABU1ER50_9FLAO</name>
<sequence length="366" mass="42510">MKKTDVYIWCCGMLLFSFVLQSCSREEAMPENQNHQFPAEQKTKNKQANEYFSKPEPVTFSLSERFQNEALVAEPCETTDFGIVLSGYFESIMNDPVFDFDLLNYYLELNRKYVTFYMGDNYYGENGEYNQLAAKRIRELEKFWNIDRDIYLNGQHTSLLNDREILADMIESFDRTVRNRTEAYQKADLLLELNETSSNFPENPYFAFDGFTRSSGLLVIGDGLLQSIIETGIDGDLAFTAILSHEWWHQAQFEYAESWDFSDQLAGPAEFSRYSELEADYAAAYYLTHKRGATFNWKRIEEYFKLSFNVGDCLTESMDHHGTPTQRLLAAQLGYELADTAHKKGAILEPSQVHYAFLEDYYDIIK</sequence>
<dbReference type="PROSITE" id="PS51257">
    <property type="entry name" value="PROKAR_LIPOPROTEIN"/>
    <property type="match status" value="1"/>
</dbReference>